<dbReference type="GO" id="GO:0000160">
    <property type="term" value="P:phosphorelay signal transduction system"/>
    <property type="evidence" value="ECO:0007669"/>
    <property type="project" value="UniProtKB-KW"/>
</dbReference>
<evidence type="ECO:0000256" key="5">
    <source>
        <dbReference type="ARBA" id="ARBA00022777"/>
    </source>
</evidence>
<protein>
    <recommendedName>
        <fullName evidence="2">histidine kinase</fullName>
        <ecNumber evidence="2">2.7.13.3</ecNumber>
    </recommendedName>
</protein>
<comment type="caution">
    <text evidence="8">The sequence shown here is derived from an EMBL/GenBank/DDBJ whole genome shotgun (WGS) entry which is preliminary data.</text>
</comment>
<dbReference type="InterPro" id="IPR004358">
    <property type="entry name" value="Sig_transdc_His_kin-like_C"/>
</dbReference>
<keyword evidence="5" id="KW-0418">Kinase</keyword>
<proteinExistence type="predicted"/>
<dbReference type="Gene3D" id="3.30.565.10">
    <property type="entry name" value="Histidine kinase-like ATPase, C-terminal domain"/>
    <property type="match status" value="1"/>
</dbReference>
<reference evidence="9" key="1">
    <citation type="submission" date="2018-12" db="EMBL/GenBank/DDBJ databases">
        <title>Tengunoibacter tsumagoiensis gen. nov., sp. nov., Dictyobacter kobayashii sp. nov., D. alpinus sp. nov., and D. joshuensis sp. nov. and description of Dictyobacteraceae fam. nov. within the order Ktedonobacterales isolated from Tengu-no-mugimeshi.</title>
        <authorList>
            <person name="Wang C.M."/>
            <person name="Zheng Y."/>
            <person name="Sakai Y."/>
            <person name="Toyoda A."/>
            <person name="Minakuchi Y."/>
            <person name="Abe K."/>
            <person name="Yokota A."/>
            <person name="Yabe S."/>
        </authorList>
    </citation>
    <scope>NUCLEOTIDE SEQUENCE [LARGE SCALE GENOMIC DNA]</scope>
    <source>
        <strain evidence="9">Uno11</strain>
    </source>
</reference>
<evidence type="ECO:0000259" key="7">
    <source>
        <dbReference type="PROSITE" id="PS50109"/>
    </source>
</evidence>
<accession>A0A402AQX7</accession>
<dbReference type="FunFam" id="3.30.565.10:FF:000006">
    <property type="entry name" value="Sensor histidine kinase WalK"/>
    <property type="match status" value="1"/>
</dbReference>
<sequence length="229" mass="25324">MTSIRGNVQLAKRQLGRIPPEEVKPESQTAQTIIEVQSFLDRAERQIIAQGHLVKDLLDASRISMEQLDLKITLCDLQKIVLEVIEDQHRLTLTRTIHFDCPVLEILVEADARRVGQVVNNYLSNALKYSDVGTPIGVRIDLLGPAVQVSVSDQGPGLSNEMQQHVWERFYRAPGIEVKSGAGIGLGLGLHICRTIIERQGGTVGVRSAPGQGSTFWFTLPLADQRMNI</sequence>
<evidence type="ECO:0000256" key="3">
    <source>
        <dbReference type="ARBA" id="ARBA00022553"/>
    </source>
</evidence>
<evidence type="ECO:0000256" key="4">
    <source>
        <dbReference type="ARBA" id="ARBA00022679"/>
    </source>
</evidence>
<evidence type="ECO:0000313" key="9">
    <source>
        <dbReference type="Proteomes" id="UP000287188"/>
    </source>
</evidence>
<dbReference type="Gene3D" id="1.10.287.130">
    <property type="match status" value="1"/>
</dbReference>
<dbReference type="EMBL" id="BIFS01000001">
    <property type="protein sequence ID" value="GCE21497.1"/>
    <property type="molecule type" value="Genomic_DNA"/>
</dbReference>
<comment type="catalytic activity">
    <reaction evidence="1">
        <text>ATP + protein L-histidine = ADP + protein N-phospho-L-histidine.</text>
        <dbReference type="EC" id="2.7.13.3"/>
    </reaction>
</comment>
<dbReference type="AlphaFoldDB" id="A0A402AQX7"/>
<dbReference type="OrthoDB" id="567946at2"/>
<dbReference type="SUPFAM" id="SSF55874">
    <property type="entry name" value="ATPase domain of HSP90 chaperone/DNA topoisomerase II/histidine kinase"/>
    <property type="match status" value="1"/>
</dbReference>
<dbReference type="RefSeq" id="WP_126553200.1">
    <property type="nucleotide sequence ID" value="NZ_BIFS01000001.1"/>
</dbReference>
<dbReference type="InterPro" id="IPR036890">
    <property type="entry name" value="HATPase_C_sf"/>
</dbReference>
<dbReference type="PANTHER" id="PTHR43711:SF1">
    <property type="entry name" value="HISTIDINE KINASE 1"/>
    <property type="match status" value="1"/>
</dbReference>
<keyword evidence="3" id="KW-0597">Phosphoprotein</keyword>
<dbReference type="PRINTS" id="PR00344">
    <property type="entry name" value="BCTRLSENSOR"/>
</dbReference>
<evidence type="ECO:0000313" key="8">
    <source>
        <dbReference type="EMBL" id="GCE21497.1"/>
    </source>
</evidence>
<name>A0A402AQX7_9CHLR</name>
<keyword evidence="6" id="KW-0902">Two-component regulatory system</keyword>
<organism evidence="8 9">
    <name type="scientific">Dictyobacter kobayashii</name>
    <dbReference type="NCBI Taxonomy" id="2014872"/>
    <lineage>
        <taxon>Bacteria</taxon>
        <taxon>Bacillati</taxon>
        <taxon>Chloroflexota</taxon>
        <taxon>Ktedonobacteria</taxon>
        <taxon>Ktedonobacterales</taxon>
        <taxon>Dictyobacteraceae</taxon>
        <taxon>Dictyobacter</taxon>
    </lineage>
</organism>
<dbReference type="PROSITE" id="PS50109">
    <property type="entry name" value="HIS_KIN"/>
    <property type="match status" value="1"/>
</dbReference>
<dbReference type="Proteomes" id="UP000287188">
    <property type="component" value="Unassembled WGS sequence"/>
</dbReference>
<evidence type="ECO:0000256" key="2">
    <source>
        <dbReference type="ARBA" id="ARBA00012438"/>
    </source>
</evidence>
<dbReference type="Pfam" id="PF02518">
    <property type="entry name" value="HATPase_c"/>
    <property type="match status" value="1"/>
</dbReference>
<gene>
    <name evidence="8" type="ORF">KDK_52970</name>
</gene>
<keyword evidence="4" id="KW-0808">Transferase</keyword>
<dbReference type="EC" id="2.7.13.3" evidence="2"/>
<dbReference type="PANTHER" id="PTHR43711">
    <property type="entry name" value="TWO-COMPONENT HISTIDINE KINASE"/>
    <property type="match status" value="1"/>
</dbReference>
<evidence type="ECO:0000256" key="6">
    <source>
        <dbReference type="ARBA" id="ARBA00023012"/>
    </source>
</evidence>
<dbReference type="SMART" id="SM00387">
    <property type="entry name" value="HATPase_c"/>
    <property type="match status" value="1"/>
</dbReference>
<dbReference type="InterPro" id="IPR050736">
    <property type="entry name" value="Sensor_HK_Regulatory"/>
</dbReference>
<keyword evidence="9" id="KW-1185">Reference proteome</keyword>
<evidence type="ECO:0000256" key="1">
    <source>
        <dbReference type="ARBA" id="ARBA00000085"/>
    </source>
</evidence>
<dbReference type="InterPro" id="IPR003594">
    <property type="entry name" value="HATPase_dom"/>
</dbReference>
<feature type="domain" description="Histidine kinase" evidence="7">
    <location>
        <begin position="1"/>
        <end position="224"/>
    </location>
</feature>
<dbReference type="CDD" id="cd00075">
    <property type="entry name" value="HATPase"/>
    <property type="match status" value="1"/>
</dbReference>
<dbReference type="GO" id="GO:0004673">
    <property type="term" value="F:protein histidine kinase activity"/>
    <property type="evidence" value="ECO:0007669"/>
    <property type="project" value="UniProtKB-EC"/>
</dbReference>
<dbReference type="InterPro" id="IPR005467">
    <property type="entry name" value="His_kinase_dom"/>
</dbReference>